<gene>
    <name evidence="1" type="ORF">JOC54_001244</name>
</gene>
<evidence type="ECO:0000313" key="1">
    <source>
        <dbReference type="EMBL" id="MBM7838013.1"/>
    </source>
</evidence>
<dbReference type="RefSeq" id="WP_204465161.1">
    <property type="nucleotide sequence ID" value="NZ_JAFBCV010000003.1"/>
</dbReference>
<proteinExistence type="predicted"/>
<comment type="caution">
    <text evidence="1">The sequence shown here is derived from an EMBL/GenBank/DDBJ whole genome shotgun (WGS) entry which is preliminary data.</text>
</comment>
<reference evidence="1" key="1">
    <citation type="submission" date="2021-01" db="EMBL/GenBank/DDBJ databases">
        <title>Genomic Encyclopedia of Type Strains, Phase IV (KMG-IV): sequencing the most valuable type-strain genomes for metagenomic binning, comparative biology and taxonomic classification.</title>
        <authorList>
            <person name="Goeker M."/>
        </authorList>
    </citation>
    <scope>NUCLEOTIDE SEQUENCE</scope>
    <source>
        <strain evidence="1">DSM 21943</strain>
    </source>
</reference>
<dbReference type="Proteomes" id="UP001179280">
    <property type="component" value="Unassembled WGS sequence"/>
</dbReference>
<keyword evidence="2" id="KW-1185">Reference proteome</keyword>
<protein>
    <submittedName>
        <fullName evidence="1">Uncharacterized protein</fullName>
    </submittedName>
</protein>
<name>A0ABS2SR66_9BACI</name>
<dbReference type="EMBL" id="JAFBCV010000003">
    <property type="protein sequence ID" value="MBM7838013.1"/>
    <property type="molecule type" value="Genomic_DNA"/>
</dbReference>
<evidence type="ECO:0000313" key="2">
    <source>
        <dbReference type="Proteomes" id="UP001179280"/>
    </source>
</evidence>
<sequence length="104" mass="12141">MEALVTQRCIEVTQEIGILEKRVVETSFELQLFEDRIQVQDDYFPLTSVFDISFRFPSQSENSLGFLYLHTSQGVSTFKIKSKPETLIKEFKKLVPETKFRSDL</sequence>
<organism evidence="1 2">
    <name type="scientific">Shouchella xiaoxiensis</name>
    <dbReference type="NCBI Taxonomy" id="766895"/>
    <lineage>
        <taxon>Bacteria</taxon>
        <taxon>Bacillati</taxon>
        <taxon>Bacillota</taxon>
        <taxon>Bacilli</taxon>
        <taxon>Bacillales</taxon>
        <taxon>Bacillaceae</taxon>
        <taxon>Shouchella</taxon>
    </lineage>
</organism>
<accession>A0ABS2SR66</accession>